<dbReference type="SUPFAM" id="SSF53474">
    <property type="entry name" value="alpha/beta-Hydrolases"/>
    <property type="match status" value="1"/>
</dbReference>
<evidence type="ECO:0000313" key="3">
    <source>
        <dbReference type="EMBL" id="QUF07401.1"/>
    </source>
</evidence>
<keyword evidence="3" id="KW-0378">Hydrolase</keyword>
<dbReference type="Gene3D" id="3.40.50.1820">
    <property type="entry name" value="alpha/beta hydrolase"/>
    <property type="match status" value="1"/>
</dbReference>
<accession>A0AA45LCM6</accession>
<reference evidence="3" key="1">
    <citation type="submission" date="2021-04" db="EMBL/GenBank/DDBJ databases">
        <title>Genomic sequence of Actinosynnema pretiosum subsp. pretiosum ATCC 31280 (C-14919).</title>
        <authorList>
            <person name="Bai L."/>
            <person name="Wang X."/>
            <person name="Xiao Y."/>
        </authorList>
    </citation>
    <scope>NUCLEOTIDE SEQUENCE</scope>
    <source>
        <strain evidence="3">ATCC 31280</strain>
    </source>
</reference>
<dbReference type="PANTHER" id="PTHR43798">
    <property type="entry name" value="MONOACYLGLYCEROL LIPASE"/>
    <property type="match status" value="1"/>
</dbReference>
<evidence type="ECO:0000313" key="4">
    <source>
        <dbReference type="Proteomes" id="UP000677152"/>
    </source>
</evidence>
<evidence type="ECO:0000259" key="2">
    <source>
        <dbReference type="Pfam" id="PF12697"/>
    </source>
</evidence>
<organism evidence="3 4">
    <name type="scientific">Actinosynnema pretiosum subsp. pretiosum</name>
    <dbReference type="NCBI Taxonomy" id="103721"/>
    <lineage>
        <taxon>Bacteria</taxon>
        <taxon>Bacillati</taxon>
        <taxon>Actinomycetota</taxon>
        <taxon>Actinomycetes</taxon>
        <taxon>Pseudonocardiales</taxon>
        <taxon>Pseudonocardiaceae</taxon>
        <taxon>Actinosynnema</taxon>
    </lineage>
</organism>
<dbReference type="Pfam" id="PF12697">
    <property type="entry name" value="Abhydrolase_6"/>
    <property type="match status" value="1"/>
</dbReference>
<dbReference type="GO" id="GO:0016787">
    <property type="term" value="F:hydrolase activity"/>
    <property type="evidence" value="ECO:0007669"/>
    <property type="project" value="UniProtKB-KW"/>
</dbReference>
<feature type="domain" description="AB hydrolase-1" evidence="2">
    <location>
        <begin position="23"/>
        <end position="301"/>
    </location>
</feature>
<gene>
    <name evidence="3" type="ORF">KCV87_16070</name>
</gene>
<dbReference type="AlphaFoldDB" id="A0AA45LCM6"/>
<sequence length="311" mass="31626">MRTTIHTPAGRLHLRARGCGPVVVLSSGLGGAWFDWDATVALLEPHVRVLVFDRPGTGRSGPALRAPSVAREVGVLDAVVGAASAGPGAGAGAGPGAGAGSRPGSGAGSGSGSQAGSGAPVVLVGHSMAALHVEAWARLRPGRVAGLVLVDPDPVAPGGGRPFDPASVVAGWALRCGVHRLSGRRWGSVLGWGGPLLRRGAMAVTTFGRQDRAPGRLVRRVYGRLPVGLAVLAELASFPEQVARVQELREGTALPDVPFEVLAPVARPELEAIAGMSARGRLVVVPGSRHMVHVDRPDAVALAVLRAAGLR</sequence>
<protein>
    <submittedName>
        <fullName evidence="3">Alpha/beta hydrolase</fullName>
    </submittedName>
</protein>
<dbReference type="GO" id="GO:0016020">
    <property type="term" value="C:membrane"/>
    <property type="evidence" value="ECO:0007669"/>
    <property type="project" value="TreeGrafter"/>
</dbReference>
<dbReference type="PANTHER" id="PTHR43798:SF33">
    <property type="entry name" value="HYDROLASE, PUTATIVE (AFU_ORTHOLOGUE AFUA_2G14860)-RELATED"/>
    <property type="match status" value="1"/>
</dbReference>
<feature type="region of interest" description="Disordered" evidence="1">
    <location>
        <begin position="87"/>
        <end position="116"/>
    </location>
</feature>
<name>A0AA45LCM6_9PSEU</name>
<dbReference type="InterPro" id="IPR029058">
    <property type="entry name" value="AB_hydrolase_fold"/>
</dbReference>
<evidence type="ECO:0000256" key="1">
    <source>
        <dbReference type="SAM" id="MobiDB-lite"/>
    </source>
</evidence>
<proteinExistence type="predicted"/>
<dbReference type="InterPro" id="IPR000073">
    <property type="entry name" value="AB_hydrolase_1"/>
</dbReference>
<feature type="compositionally biased region" description="Gly residues" evidence="1">
    <location>
        <begin position="87"/>
        <end position="115"/>
    </location>
</feature>
<dbReference type="Proteomes" id="UP000677152">
    <property type="component" value="Chromosome"/>
</dbReference>
<dbReference type="InterPro" id="IPR050266">
    <property type="entry name" value="AB_hydrolase_sf"/>
</dbReference>
<dbReference type="EMBL" id="CP073249">
    <property type="protein sequence ID" value="QUF07401.1"/>
    <property type="molecule type" value="Genomic_DNA"/>
</dbReference>